<keyword evidence="4 6" id="KW-1133">Transmembrane helix</keyword>
<feature type="transmembrane region" description="Helical" evidence="6">
    <location>
        <begin position="39"/>
        <end position="58"/>
    </location>
</feature>
<dbReference type="AlphaFoldDB" id="A0A6N3H2E6"/>
<feature type="transmembrane region" description="Helical" evidence="6">
    <location>
        <begin position="242"/>
        <end position="263"/>
    </location>
</feature>
<dbReference type="PANTHER" id="PTHR21716">
    <property type="entry name" value="TRANSMEMBRANE PROTEIN"/>
    <property type="match status" value="1"/>
</dbReference>
<feature type="transmembrane region" description="Helical" evidence="6">
    <location>
        <begin position="175"/>
        <end position="196"/>
    </location>
</feature>
<sequence length="363" mass="40652">MNEQDHTSYQNKQRFLINFCYLVVILGLLMLLGKYAFSVLLPFVFAFLIASLLNKPVLYISEKLLIKRGIVATISVFLFFLIAGIIVSVIGTYLIYGIKEIFHFLPTMFEELVIPLTETVIKEVELFSGSFNFSFIELIEANMPVLMNEMSVFIVSLSNNIVSGITDIVSSVPLLFMKTIITIVASIFIAIDYPTIKRFIVLQIPKNKSYLLAEAKAFTIDTIIKCGFSYLLIFAITFSELYVGFVIINISYAGIIALFIALLDILPVLGTGSILIPWCIISLFLGDYSMALGIALLYIVITIIRNIIEPKLVGKHMELHPVLALASMLTGLHFFGFIGLFGIPLLIAFLKKLNDKEIIHILH</sequence>
<keyword evidence="3 6" id="KW-0812">Transmembrane</keyword>
<evidence type="ECO:0000256" key="2">
    <source>
        <dbReference type="ARBA" id="ARBA00009773"/>
    </source>
</evidence>
<evidence type="ECO:0000256" key="4">
    <source>
        <dbReference type="ARBA" id="ARBA00022989"/>
    </source>
</evidence>
<comment type="subcellular location">
    <subcellularLocation>
        <location evidence="1">Membrane</location>
        <topology evidence="1">Multi-pass membrane protein</topology>
    </subcellularLocation>
</comment>
<evidence type="ECO:0000313" key="9">
    <source>
        <dbReference type="Proteomes" id="UP000411588"/>
    </source>
</evidence>
<feature type="transmembrane region" description="Helical" evidence="6">
    <location>
        <begin position="275"/>
        <end position="304"/>
    </location>
</feature>
<organism evidence="8">
    <name type="scientific">Clostridioides difficile</name>
    <name type="common">Peptoclostridium difficile</name>
    <dbReference type="NCBI Taxonomy" id="1496"/>
    <lineage>
        <taxon>Bacteria</taxon>
        <taxon>Bacillati</taxon>
        <taxon>Bacillota</taxon>
        <taxon>Clostridia</taxon>
        <taxon>Peptostreptococcales</taxon>
        <taxon>Peptostreptococcaceae</taxon>
        <taxon>Clostridioides</taxon>
    </lineage>
</organism>
<evidence type="ECO:0000256" key="5">
    <source>
        <dbReference type="ARBA" id="ARBA00023136"/>
    </source>
</evidence>
<feature type="transmembrane region" description="Helical" evidence="6">
    <location>
        <begin position="324"/>
        <end position="350"/>
    </location>
</feature>
<dbReference type="Proteomes" id="UP000411588">
    <property type="component" value="Unassembled WGS sequence"/>
</dbReference>
<dbReference type="InterPro" id="IPR002549">
    <property type="entry name" value="AI-2E-like"/>
</dbReference>
<evidence type="ECO:0000256" key="3">
    <source>
        <dbReference type="ARBA" id="ARBA00022692"/>
    </source>
</evidence>
<proteinExistence type="inferred from homology"/>
<dbReference type="Pfam" id="PF01594">
    <property type="entry name" value="AI-2E_transport"/>
    <property type="match status" value="1"/>
</dbReference>
<gene>
    <name evidence="8" type="ORF">PDLFYP43_01017</name>
    <name evidence="7" type="ORF">SAMEA1402399_01073</name>
</gene>
<reference evidence="7 9" key="1">
    <citation type="submission" date="2019-02" db="EMBL/GenBank/DDBJ databases">
        <authorList>
            <consortium name="Pathogen Informatics"/>
        </authorList>
    </citation>
    <scope>NUCLEOTIDE SEQUENCE [LARGE SCALE GENOMIC DNA]</scope>
    <source>
        <strain evidence="7">Clo34</strain>
        <strain evidence="9">clo34</strain>
    </source>
</reference>
<dbReference type="InterPro" id="IPR014227">
    <property type="entry name" value="YtvI-like"/>
</dbReference>
<feature type="transmembrane region" description="Helical" evidence="6">
    <location>
        <begin position="15"/>
        <end position="33"/>
    </location>
</feature>
<dbReference type="GO" id="GO:0055085">
    <property type="term" value="P:transmembrane transport"/>
    <property type="evidence" value="ECO:0007669"/>
    <property type="project" value="TreeGrafter"/>
</dbReference>
<comment type="similarity">
    <text evidence="2">Belongs to the autoinducer-2 exporter (AI-2E) (TC 2.A.86) family.</text>
</comment>
<protein>
    <submittedName>
        <fullName evidence="7">Sporulation integral membrane protein</fullName>
    </submittedName>
</protein>
<dbReference type="GO" id="GO:0016020">
    <property type="term" value="C:membrane"/>
    <property type="evidence" value="ECO:0007669"/>
    <property type="project" value="UniProtKB-SubCell"/>
</dbReference>
<evidence type="ECO:0000313" key="7">
    <source>
        <dbReference type="EMBL" id="VFD30538.1"/>
    </source>
</evidence>
<dbReference type="KEGG" id="pdf:CD630DERM_20350"/>
<dbReference type="EMBL" id="CAADAN010000003">
    <property type="protein sequence ID" value="VFD30538.1"/>
    <property type="molecule type" value="Genomic_DNA"/>
</dbReference>
<dbReference type="NCBIfam" id="TIGR02872">
    <property type="entry name" value="spore_ytvI"/>
    <property type="match status" value="1"/>
</dbReference>
<name>A0A6N3H2E6_CLODI</name>
<accession>A0A6N3H2E6</accession>
<feature type="transmembrane region" description="Helical" evidence="6">
    <location>
        <begin position="70"/>
        <end position="96"/>
    </location>
</feature>
<reference evidence="8" key="2">
    <citation type="submission" date="2019-11" db="EMBL/GenBank/DDBJ databases">
        <authorList>
            <person name="Feng L."/>
        </authorList>
    </citation>
    <scope>NUCLEOTIDE SEQUENCE</scope>
    <source>
        <strain evidence="8">PdifficileLFYP43</strain>
    </source>
</reference>
<feature type="transmembrane region" description="Helical" evidence="6">
    <location>
        <begin position="217"/>
        <end position="236"/>
    </location>
</feature>
<keyword evidence="5 6" id="KW-0472">Membrane</keyword>
<evidence type="ECO:0000256" key="6">
    <source>
        <dbReference type="SAM" id="Phobius"/>
    </source>
</evidence>
<dbReference type="EMBL" id="CACRUR010000024">
    <property type="protein sequence ID" value="VYU70099.1"/>
    <property type="molecule type" value="Genomic_DNA"/>
</dbReference>
<dbReference type="PANTHER" id="PTHR21716:SF68">
    <property type="entry name" value="TRANSPORT PROTEIN YTVI-RELATED"/>
    <property type="match status" value="1"/>
</dbReference>
<dbReference type="RefSeq" id="WP_009902953.1">
    <property type="nucleotide sequence ID" value="NZ_BIQJ01000013.1"/>
</dbReference>
<evidence type="ECO:0000256" key="1">
    <source>
        <dbReference type="ARBA" id="ARBA00004141"/>
    </source>
</evidence>
<evidence type="ECO:0000313" key="8">
    <source>
        <dbReference type="EMBL" id="VYU70099.1"/>
    </source>
</evidence>